<keyword evidence="2" id="KW-1185">Reference proteome</keyword>
<comment type="caution">
    <text evidence="1">The sequence shown here is derived from an EMBL/GenBank/DDBJ whole genome shotgun (WGS) entry which is preliminary data.</text>
</comment>
<name>A0ACC2JG79_9PEZI</name>
<sequence>MSSMFPVIAGAAVATYILLLALLHFTQDASEPQSICDSIPFITPVLGLLSKGTRLHRLMRDRYNLPIHTLRLPGSRIYVINSPRLLLSAQSQTRTLSFTAVQTGIVANVLGVSKATNEIIIRDATSHKGYLMSFSKYIHPTLSTGSGLHGMNRRSMQVMTESLNTLAGKEKTVALFQWIRHELLMATTEAVYGPKNPFRDADMEQAWYMFEPGFMTFALNLLPRLLARKSYRAREYMVKVWEHYFETGSYQHGSEMVKARVKINNDFQIALKDTARLEVGGTHGILANTLPGAFWMVYHIFSDPSVLNDIRNEISGGVRLEADGSSTIDLTWVKSACPILLSTFKETMRMHSTATSVRLVMQDHRIDDKYLLKKGNTVMMPSVVQHTSRPIWGDTVDEFNHKRFMPGTQRINPTAFRGFGGGTTLCPGRQFATTEILVFSALLVLRFDLHPVGRRWNSPSTAYASTASAFPAPDYDLHVELHPRDDRSWNILFTGAGKELGIAAEDIKEPLTIEISH</sequence>
<evidence type="ECO:0000313" key="1">
    <source>
        <dbReference type="EMBL" id="KAJ8126329.1"/>
    </source>
</evidence>
<reference evidence="1" key="1">
    <citation type="submission" date="2022-12" db="EMBL/GenBank/DDBJ databases">
        <title>Genome Sequence of Lasiodiplodia mahajangana.</title>
        <authorList>
            <person name="Buettner E."/>
        </authorList>
    </citation>
    <scope>NUCLEOTIDE SEQUENCE</scope>
    <source>
        <strain evidence="1">VT137</strain>
    </source>
</reference>
<dbReference type="EMBL" id="JAPUUL010001907">
    <property type="protein sequence ID" value="KAJ8126329.1"/>
    <property type="molecule type" value="Genomic_DNA"/>
</dbReference>
<evidence type="ECO:0000313" key="2">
    <source>
        <dbReference type="Proteomes" id="UP001153332"/>
    </source>
</evidence>
<gene>
    <name evidence="1" type="ORF">O1611_g7309</name>
</gene>
<dbReference type="Proteomes" id="UP001153332">
    <property type="component" value="Unassembled WGS sequence"/>
</dbReference>
<proteinExistence type="predicted"/>
<accession>A0ACC2JG79</accession>
<organism evidence="1 2">
    <name type="scientific">Lasiodiplodia mahajangana</name>
    <dbReference type="NCBI Taxonomy" id="1108764"/>
    <lineage>
        <taxon>Eukaryota</taxon>
        <taxon>Fungi</taxon>
        <taxon>Dikarya</taxon>
        <taxon>Ascomycota</taxon>
        <taxon>Pezizomycotina</taxon>
        <taxon>Dothideomycetes</taxon>
        <taxon>Dothideomycetes incertae sedis</taxon>
        <taxon>Botryosphaeriales</taxon>
        <taxon>Botryosphaeriaceae</taxon>
        <taxon>Lasiodiplodia</taxon>
    </lineage>
</organism>
<protein>
    <submittedName>
        <fullName evidence="1">Uncharacterized protein</fullName>
    </submittedName>
</protein>